<reference evidence="3" key="1">
    <citation type="journal article" date="2019" name="Int. J. Syst. Evol. Microbiol.">
        <title>The Global Catalogue of Microorganisms (GCM) 10K type strain sequencing project: providing services to taxonomists for standard genome sequencing and annotation.</title>
        <authorList>
            <consortium name="The Broad Institute Genomics Platform"/>
            <consortium name="The Broad Institute Genome Sequencing Center for Infectious Disease"/>
            <person name="Wu L."/>
            <person name="Ma J."/>
        </authorList>
    </citation>
    <scope>NUCLEOTIDE SEQUENCE [LARGE SCALE GENOMIC DNA]</scope>
    <source>
        <strain evidence="3">JCM 17979</strain>
    </source>
</reference>
<dbReference type="Pfam" id="PF00561">
    <property type="entry name" value="Abhydrolase_1"/>
    <property type="match status" value="1"/>
</dbReference>
<dbReference type="EMBL" id="BAABHO010000015">
    <property type="protein sequence ID" value="GAA4787840.1"/>
    <property type="molecule type" value="Genomic_DNA"/>
</dbReference>
<dbReference type="SUPFAM" id="SSF53474">
    <property type="entry name" value="alpha/beta-Hydrolases"/>
    <property type="match status" value="1"/>
</dbReference>
<protein>
    <submittedName>
        <fullName evidence="2">Alpha/beta hydrolase</fullName>
    </submittedName>
</protein>
<dbReference type="InterPro" id="IPR000073">
    <property type="entry name" value="AB_hydrolase_1"/>
</dbReference>
<accession>A0ABP9AY20</accession>
<keyword evidence="3" id="KW-1185">Reference proteome</keyword>
<sequence length="244" mass="26382">MTLPELPPPVRWWGHPLGEARVHLELARLLVSDTWRGAGVPHGDGAPVLLVPGFLAGDLTLAALHDWLRRVGHRSYRSGITWNVDCSEAAVRRLDRRLAEVADRAGEPVTLIGHSRGGLFARALAARSPDRVRRVVTLGSPLASQLDASVLTLAAVGGARVAQNLVRPHRPHCLTVRCPCPFSDDLRAPAAPPLVSIWSRQDGIVRPSACRPDDAEALEVRGSHIGLAVNVAVYRHLAEVLVRP</sequence>
<proteinExistence type="predicted"/>
<dbReference type="RefSeq" id="WP_345414237.1">
    <property type="nucleotide sequence ID" value="NZ_BAABHO010000015.1"/>
</dbReference>
<dbReference type="InterPro" id="IPR029058">
    <property type="entry name" value="AB_hydrolase_fold"/>
</dbReference>
<dbReference type="Gene3D" id="3.40.50.1820">
    <property type="entry name" value="alpha/beta hydrolase"/>
    <property type="match status" value="1"/>
</dbReference>
<name>A0ABP9AY20_9PSEU</name>
<evidence type="ECO:0000313" key="3">
    <source>
        <dbReference type="Proteomes" id="UP001500928"/>
    </source>
</evidence>
<evidence type="ECO:0000259" key="1">
    <source>
        <dbReference type="Pfam" id="PF00561"/>
    </source>
</evidence>
<gene>
    <name evidence="2" type="ORF">GCM10023200_22640</name>
</gene>
<dbReference type="GO" id="GO:0016787">
    <property type="term" value="F:hydrolase activity"/>
    <property type="evidence" value="ECO:0007669"/>
    <property type="project" value="UniProtKB-KW"/>
</dbReference>
<organism evidence="2 3">
    <name type="scientific">Actinomycetospora chlora</name>
    <dbReference type="NCBI Taxonomy" id="663608"/>
    <lineage>
        <taxon>Bacteria</taxon>
        <taxon>Bacillati</taxon>
        <taxon>Actinomycetota</taxon>
        <taxon>Actinomycetes</taxon>
        <taxon>Pseudonocardiales</taxon>
        <taxon>Pseudonocardiaceae</taxon>
        <taxon>Actinomycetospora</taxon>
    </lineage>
</organism>
<feature type="domain" description="AB hydrolase-1" evidence="1">
    <location>
        <begin position="107"/>
        <end position="145"/>
    </location>
</feature>
<comment type="caution">
    <text evidence="2">The sequence shown here is derived from an EMBL/GenBank/DDBJ whole genome shotgun (WGS) entry which is preliminary data.</text>
</comment>
<keyword evidence="2" id="KW-0378">Hydrolase</keyword>
<evidence type="ECO:0000313" key="2">
    <source>
        <dbReference type="EMBL" id="GAA4787840.1"/>
    </source>
</evidence>
<dbReference type="Proteomes" id="UP001500928">
    <property type="component" value="Unassembled WGS sequence"/>
</dbReference>